<dbReference type="VEuPathDB" id="PlasmoDB:AK88_03695"/>
<evidence type="ECO:0000256" key="1">
    <source>
        <dbReference type="SAM" id="MobiDB-lite"/>
    </source>
</evidence>
<dbReference type="AlphaFoldDB" id="A0A0D9QIC2"/>
<name>A0A0D9QIC2_PLAFR</name>
<evidence type="ECO:0000313" key="3">
    <source>
        <dbReference type="Proteomes" id="UP000054561"/>
    </source>
</evidence>
<dbReference type="GeneID" id="24269009"/>
<protein>
    <submittedName>
        <fullName evidence="2">Uncharacterized protein</fullName>
    </submittedName>
</protein>
<reference evidence="2 3" key="1">
    <citation type="submission" date="2014-03" db="EMBL/GenBank/DDBJ databases">
        <title>The Genome Sequence of Plasmodium fragile nilgiri.</title>
        <authorList>
            <consortium name="The Broad Institute Genomics Platform"/>
            <consortium name="The Broad Institute Genome Sequencing Center for Infectious Disease"/>
            <person name="Neafsey D."/>
            <person name="Duraisingh M."/>
            <person name="Young S.K."/>
            <person name="Zeng Q."/>
            <person name="Gargeya S."/>
            <person name="Abouelleil A."/>
            <person name="Alvarado L."/>
            <person name="Chapman S.B."/>
            <person name="Gainer-Dewar J."/>
            <person name="Goldberg J."/>
            <person name="Griggs A."/>
            <person name="Gujja S."/>
            <person name="Hansen M."/>
            <person name="Howarth C."/>
            <person name="Imamovic A."/>
            <person name="Larimer J."/>
            <person name="Pearson M."/>
            <person name="Poon T.W."/>
            <person name="Priest M."/>
            <person name="Roberts A."/>
            <person name="Saif S."/>
            <person name="Shea T."/>
            <person name="Sykes S."/>
            <person name="Wortman J."/>
            <person name="Nusbaum C."/>
            <person name="Birren B."/>
        </authorList>
    </citation>
    <scope>NUCLEOTIDE SEQUENCE [LARGE SCALE GENOMIC DNA]</scope>
    <source>
        <strain evidence="3">nilgiri</strain>
    </source>
</reference>
<gene>
    <name evidence="2" type="ORF">AK88_03695</name>
</gene>
<dbReference type="EMBL" id="KQ001688">
    <property type="protein sequence ID" value="KJP86688.1"/>
    <property type="molecule type" value="Genomic_DNA"/>
</dbReference>
<dbReference type="OrthoDB" id="341575at2759"/>
<organism evidence="2 3">
    <name type="scientific">Plasmodium fragile</name>
    <dbReference type="NCBI Taxonomy" id="5857"/>
    <lineage>
        <taxon>Eukaryota</taxon>
        <taxon>Sar</taxon>
        <taxon>Alveolata</taxon>
        <taxon>Apicomplexa</taxon>
        <taxon>Aconoidasida</taxon>
        <taxon>Haemosporida</taxon>
        <taxon>Plasmodiidae</taxon>
        <taxon>Plasmodium</taxon>
        <taxon>Plasmodium (Plasmodium)</taxon>
    </lineage>
</organism>
<keyword evidence="3" id="KW-1185">Reference proteome</keyword>
<dbReference type="RefSeq" id="XP_012336728.1">
    <property type="nucleotide sequence ID" value="XM_012481305.1"/>
</dbReference>
<feature type="region of interest" description="Disordered" evidence="1">
    <location>
        <begin position="394"/>
        <end position="421"/>
    </location>
</feature>
<sequence>MNVALKATLYDRSRLKKWHKDSGDDDAFDDEEETDAEATVVNKEGSFYKKLYALIESKSTYINLVLKCRTDKDSENATAQKKRYLRANRKSQDEEKAERENALNTIREIVKRKFPKRAEEKIDLYLKEVIGNPPPENCALHKTLYQRNQANLFVKHNLLSYLLNFVDNKTLMKLKECSKVDNEVVSLYLRKILHTLSFKDDEIKANIHYWRNVVNYFFCKTGTLKPMDRNNYPPVTKEFEKNKSFCVITEDSMDSKVYISLDYFNDKLIKSCTHTNPLPHTCEDTNVPKGVEVILKSEKISIVDFVEEYYKRLIVNDDELMWHICHFRKSRKFLTLLLLEYLKCMIHVLDKYSGNFVFKKTEYLVNCGHHITHRIWIQMFYDYGYETLTNQKEQKGDVNRGHKTTAGFPKRDNTKQKNEAHTDSTINKTLYLTIADHFKWDA</sequence>
<dbReference type="OMA" id="EKNKSFC"/>
<dbReference type="Proteomes" id="UP000054561">
    <property type="component" value="Unassembled WGS sequence"/>
</dbReference>
<feature type="compositionally biased region" description="Basic and acidic residues" evidence="1">
    <location>
        <begin position="409"/>
        <end position="421"/>
    </location>
</feature>
<evidence type="ECO:0000313" key="2">
    <source>
        <dbReference type="EMBL" id="KJP86688.1"/>
    </source>
</evidence>
<proteinExistence type="predicted"/>
<accession>A0A0D9QIC2</accession>